<sequence length="238" mass="27735">MSLPNTQVVEPTFREYEGVRYYDKIERLGGEIIAKYYEKLGVFKRFYPTYWNIGNNISCEYELGKYIDESADNYDAVCKAAMTRVYVGDKILLANIRTQGYLFGFKESEKLDSLDMKFMKDQLGYEKMELFGLHTYGGYYGMFRPDIDEVIHLLNRVVSLEDLSAIERIYVTTEPHPSDKGRDAYDVTADKHRAKTTCYIVKTETKQVKQTRRKDTSTDESPNETDISETTNKKRKKD</sequence>
<dbReference type="EMBL" id="MK072388">
    <property type="protein sequence ID" value="AYV83367.1"/>
    <property type="molecule type" value="Genomic_DNA"/>
</dbReference>
<proteinExistence type="predicted"/>
<evidence type="ECO:0000313" key="2">
    <source>
        <dbReference type="EMBL" id="AYV83367.1"/>
    </source>
</evidence>
<protein>
    <submittedName>
        <fullName evidence="2">Uncharacterized protein</fullName>
    </submittedName>
</protein>
<feature type="region of interest" description="Disordered" evidence="1">
    <location>
        <begin position="205"/>
        <end position="238"/>
    </location>
</feature>
<name>A0A3G5A7Y8_9VIRU</name>
<feature type="compositionally biased region" description="Basic and acidic residues" evidence="1">
    <location>
        <begin position="205"/>
        <end position="217"/>
    </location>
</feature>
<evidence type="ECO:0000256" key="1">
    <source>
        <dbReference type="SAM" id="MobiDB-lite"/>
    </source>
</evidence>
<organism evidence="2">
    <name type="scientific">Hyperionvirus sp</name>
    <dbReference type="NCBI Taxonomy" id="2487770"/>
    <lineage>
        <taxon>Viruses</taxon>
        <taxon>Varidnaviria</taxon>
        <taxon>Bamfordvirae</taxon>
        <taxon>Nucleocytoviricota</taxon>
        <taxon>Megaviricetes</taxon>
        <taxon>Imitervirales</taxon>
        <taxon>Mimiviridae</taxon>
        <taxon>Klosneuvirinae</taxon>
    </lineage>
</organism>
<reference evidence="2" key="1">
    <citation type="submission" date="2018-10" db="EMBL/GenBank/DDBJ databases">
        <title>Hidden diversity of soil giant viruses.</title>
        <authorList>
            <person name="Schulz F."/>
            <person name="Alteio L."/>
            <person name="Goudeau D."/>
            <person name="Ryan E.M."/>
            <person name="Malmstrom R.R."/>
            <person name="Blanchard J."/>
            <person name="Woyke T."/>
        </authorList>
    </citation>
    <scope>NUCLEOTIDE SEQUENCE</scope>
    <source>
        <strain evidence="2">HYV1</strain>
    </source>
</reference>
<accession>A0A3G5A7Y8</accession>
<gene>
    <name evidence="2" type="ORF">Hyperionvirus6_48</name>
</gene>